<dbReference type="Proteomes" id="UP000000564">
    <property type="component" value="Chromosome"/>
</dbReference>
<gene>
    <name evidence="1" type="ordered locus">SpyM3_1221</name>
</gene>
<sequence length="132" mass="15038">MTNDFATVLRQFVEGLDLGIKPRLDYLTRQEDLAIYPMPGGKVNNEYMDGTREISLPFEIAIKTKNQELASTVMWTINSALSNFDLKLPSLNHSYTFISLDVEKPFLNDLSDQGFYIYVLDITAHLEIEGNN</sequence>
<proteinExistence type="predicted"/>
<reference evidence="1 2" key="1">
    <citation type="journal article" date="2002" name="Proc. Natl. Acad. Sci. U.S.A.">
        <title>Genome sequence of a serotype M3 strain of group A Streptococcus: phage-encoded toxins, the high-virulence phenotype, and clone emergence.</title>
        <authorList>
            <person name="Beres S.B."/>
            <person name="Sylva G.L."/>
            <person name="Barbian K.D."/>
            <person name="Lei B."/>
            <person name="Hoff J.S."/>
            <person name="Mammarella N.D."/>
            <person name="Liu M.Y."/>
            <person name="Smoot J.C."/>
            <person name="Porcella S.F."/>
            <person name="Parkins L.D."/>
            <person name="Campbell D.S."/>
            <person name="Smith T.M."/>
            <person name="McCormick J.K."/>
            <person name="Leung D.Y."/>
            <person name="Schlievert P.M."/>
            <person name="Musser J.M."/>
        </authorList>
    </citation>
    <scope>NUCLEOTIDE SEQUENCE [LARGE SCALE GENOMIC DNA]</scope>
    <source>
        <strain evidence="2">ATCC BAA-595 / MGAS315</strain>
    </source>
</reference>
<name>A0A0H2UV94_STRP3</name>
<dbReference type="RefSeq" id="WP_010922084.1">
    <property type="nucleotide sequence ID" value="NC_004070.1"/>
</dbReference>
<evidence type="ECO:0000313" key="1">
    <source>
        <dbReference type="EMBL" id="AAM79828.1"/>
    </source>
</evidence>
<protein>
    <submittedName>
        <fullName evidence="1">Putative minor capsid protein-phage-associated</fullName>
    </submittedName>
</protein>
<dbReference type="EMBL" id="AE014074">
    <property type="protein sequence ID" value="AAM79828.1"/>
    <property type="molecule type" value="Genomic_DNA"/>
</dbReference>
<accession>A0A0H2UV94</accession>
<dbReference type="InterPro" id="IPR024411">
    <property type="entry name" value="Tail_terminator_phage"/>
</dbReference>
<dbReference type="KEGG" id="spg:SpyM3_1221"/>
<dbReference type="AlphaFoldDB" id="A0A0H2UV94"/>
<dbReference type="Pfam" id="PF12691">
    <property type="entry name" value="Phage_tail_terminator_6"/>
    <property type="match status" value="1"/>
</dbReference>
<organism evidence="1 2">
    <name type="scientific">Streptococcus pyogenes serotype M3 (strain ATCC BAA-595 / MGAS315)</name>
    <dbReference type="NCBI Taxonomy" id="198466"/>
    <lineage>
        <taxon>Bacteria</taxon>
        <taxon>Bacillati</taxon>
        <taxon>Bacillota</taxon>
        <taxon>Bacilli</taxon>
        <taxon>Lactobacillales</taxon>
        <taxon>Streptococcaceae</taxon>
        <taxon>Streptococcus</taxon>
    </lineage>
</organism>
<dbReference type="HOGENOM" id="CLU_158018_0_0_9"/>
<evidence type="ECO:0000313" key="2">
    <source>
        <dbReference type="Proteomes" id="UP000000564"/>
    </source>
</evidence>